<gene>
    <name evidence="1" type="ORF">D358_00610</name>
</gene>
<reference evidence="1 2" key="1">
    <citation type="submission" date="2013-06" db="EMBL/GenBank/DDBJ databases">
        <authorList>
            <person name="Weinstock G."/>
            <person name="Sodergren E."/>
            <person name="Lobos E.A."/>
            <person name="Fulton L."/>
            <person name="Fulton R."/>
            <person name="Courtney L."/>
            <person name="Fronick C."/>
            <person name="O'Laughlin M."/>
            <person name="Godfrey J."/>
            <person name="Wilson R.M."/>
            <person name="Miner T."/>
            <person name="Farmer C."/>
            <person name="Delehaunty K."/>
            <person name="Cordes M."/>
            <person name="Minx P."/>
            <person name="Tomlinson C."/>
            <person name="Chen J."/>
            <person name="Wollam A."/>
            <person name="Pepin K.H."/>
            <person name="Bhonagiri V."/>
            <person name="Zhang X."/>
            <person name="Warren W."/>
            <person name="Mitreva M."/>
            <person name="Mardis E.R."/>
            <person name="Wilson R.K."/>
        </authorList>
    </citation>
    <scope>NUCLEOTIDE SEQUENCE [LARGE SCALE GENOMIC DNA]</scope>
    <source>
        <strain evidence="1 2">RP2S-4</strain>
    </source>
</reference>
<evidence type="ECO:0000313" key="1">
    <source>
        <dbReference type="EMBL" id="EPI10616.1"/>
    </source>
</evidence>
<accession>A0ABC9TLU7</accession>
<dbReference type="EMBL" id="ATIR01000019">
    <property type="protein sequence ID" value="EPI10616.1"/>
    <property type="molecule type" value="Genomic_DNA"/>
</dbReference>
<dbReference type="Proteomes" id="UP000015750">
    <property type="component" value="Unassembled WGS sequence"/>
</dbReference>
<sequence length="45" mass="4971">MSGDDNAGGLVLAASPMAKKSWEFLMLLVKMKCLITQTCLLFHQE</sequence>
<organism evidence="1 2">
    <name type="scientific">Enterococcus faecalis RP2S-4</name>
    <dbReference type="NCBI Taxonomy" id="1244145"/>
    <lineage>
        <taxon>Bacteria</taxon>
        <taxon>Bacillati</taxon>
        <taxon>Bacillota</taxon>
        <taxon>Bacilli</taxon>
        <taxon>Lactobacillales</taxon>
        <taxon>Enterococcaceae</taxon>
        <taxon>Enterococcus</taxon>
    </lineage>
</organism>
<dbReference type="AlphaFoldDB" id="A0ABC9TLU7"/>
<comment type="caution">
    <text evidence="1">The sequence shown here is derived from an EMBL/GenBank/DDBJ whole genome shotgun (WGS) entry which is preliminary data.</text>
</comment>
<name>A0ABC9TLU7_ENTFL</name>
<evidence type="ECO:0000313" key="2">
    <source>
        <dbReference type="Proteomes" id="UP000015750"/>
    </source>
</evidence>
<proteinExistence type="predicted"/>
<protein>
    <submittedName>
        <fullName evidence="1">Uncharacterized protein</fullName>
    </submittedName>
</protein>